<comment type="caution">
    <text evidence="3">The sequence shown here is derived from an EMBL/GenBank/DDBJ whole genome shotgun (WGS) entry which is preliminary data.</text>
</comment>
<dbReference type="Proteomes" id="UP001176468">
    <property type="component" value="Unassembled WGS sequence"/>
</dbReference>
<feature type="region of interest" description="Disordered" evidence="1">
    <location>
        <begin position="20"/>
        <end position="53"/>
    </location>
</feature>
<evidence type="ECO:0008006" key="5">
    <source>
        <dbReference type="Google" id="ProtNLM"/>
    </source>
</evidence>
<evidence type="ECO:0000256" key="1">
    <source>
        <dbReference type="SAM" id="MobiDB-lite"/>
    </source>
</evidence>
<feature type="compositionally biased region" description="Pro residues" evidence="1">
    <location>
        <begin position="22"/>
        <end position="48"/>
    </location>
</feature>
<sequence length="180" mass="19046">MRRLSLIAVALATLLASCMDSAPPPRPAPRPQPRPEPAPLPPAPPPPAAGSDWRDWPLTPGDWVYRQDGRGSIALFGIPGADAVLTLRCDLGARTIYLSRSGAGGASAATLRTSTTARTLALTPTGGTPPYLATAIGPRDPILEAMGFSRGRFVIEQAGYPTLVIPAWAEIERVTEDCRR</sequence>
<proteinExistence type="predicted"/>
<feature type="signal peptide" evidence="2">
    <location>
        <begin position="1"/>
        <end position="22"/>
    </location>
</feature>
<organism evidence="3 4">
    <name type="scientific">Sphingomonas immobilis</name>
    <dbReference type="NCBI Taxonomy" id="3063997"/>
    <lineage>
        <taxon>Bacteria</taxon>
        <taxon>Pseudomonadati</taxon>
        <taxon>Pseudomonadota</taxon>
        <taxon>Alphaproteobacteria</taxon>
        <taxon>Sphingomonadales</taxon>
        <taxon>Sphingomonadaceae</taxon>
        <taxon>Sphingomonas</taxon>
    </lineage>
</organism>
<feature type="chain" id="PRO_5047492985" description="Lipoprotein" evidence="2">
    <location>
        <begin position="23"/>
        <end position="180"/>
    </location>
</feature>
<evidence type="ECO:0000256" key="2">
    <source>
        <dbReference type="SAM" id="SignalP"/>
    </source>
</evidence>
<accession>A0ABT9A2H4</accession>
<dbReference type="EMBL" id="JAUQSZ010000013">
    <property type="protein sequence ID" value="MDO7844035.1"/>
    <property type="molecule type" value="Genomic_DNA"/>
</dbReference>
<reference evidence="3" key="1">
    <citation type="submission" date="2023-07" db="EMBL/GenBank/DDBJ databases">
        <authorList>
            <person name="Kim M.K."/>
        </authorList>
    </citation>
    <scope>NUCLEOTIDE SEQUENCE</scope>
    <source>
        <strain evidence="3">CA1-15</strain>
    </source>
</reference>
<dbReference type="PROSITE" id="PS51257">
    <property type="entry name" value="PROKAR_LIPOPROTEIN"/>
    <property type="match status" value="1"/>
</dbReference>
<gene>
    <name evidence="3" type="ORF">Q5H94_17035</name>
</gene>
<name>A0ABT9A2H4_9SPHN</name>
<keyword evidence="4" id="KW-1185">Reference proteome</keyword>
<protein>
    <recommendedName>
        <fullName evidence="5">Lipoprotein</fullName>
    </recommendedName>
</protein>
<evidence type="ECO:0000313" key="4">
    <source>
        <dbReference type="Proteomes" id="UP001176468"/>
    </source>
</evidence>
<dbReference type="RefSeq" id="WP_304562496.1">
    <property type="nucleotide sequence ID" value="NZ_JAUQSZ010000013.1"/>
</dbReference>
<keyword evidence="2" id="KW-0732">Signal</keyword>
<evidence type="ECO:0000313" key="3">
    <source>
        <dbReference type="EMBL" id="MDO7844035.1"/>
    </source>
</evidence>